<organism evidence="7 8">
    <name type="scientific">Tahibacter soli</name>
    <dbReference type="NCBI Taxonomy" id="2983605"/>
    <lineage>
        <taxon>Bacteria</taxon>
        <taxon>Pseudomonadati</taxon>
        <taxon>Pseudomonadota</taxon>
        <taxon>Gammaproteobacteria</taxon>
        <taxon>Lysobacterales</taxon>
        <taxon>Rhodanobacteraceae</taxon>
        <taxon>Tahibacter</taxon>
    </lineage>
</organism>
<keyword evidence="8" id="KW-1185">Reference proteome</keyword>
<dbReference type="RefSeq" id="WP_263540916.1">
    <property type="nucleotide sequence ID" value="NZ_JAOVZO020000019.1"/>
</dbReference>
<gene>
    <name evidence="7" type="ORF">OD750_020045</name>
</gene>
<name>A0A9X3YM21_9GAMM</name>
<dbReference type="PANTHER" id="PTHR43289:SF34">
    <property type="entry name" value="SERINE_THREONINE-PROTEIN KINASE YBDM-RELATED"/>
    <property type="match status" value="1"/>
</dbReference>
<feature type="domain" description="Protein kinase" evidence="6">
    <location>
        <begin position="95"/>
        <end position="375"/>
    </location>
</feature>
<dbReference type="GO" id="GO:0005524">
    <property type="term" value="F:ATP binding"/>
    <property type="evidence" value="ECO:0007669"/>
    <property type="project" value="UniProtKB-UniRule"/>
</dbReference>
<evidence type="ECO:0000256" key="3">
    <source>
        <dbReference type="ARBA" id="ARBA00022777"/>
    </source>
</evidence>
<keyword evidence="2 5" id="KW-0547">Nucleotide-binding</keyword>
<comment type="caution">
    <text evidence="7">The sequence shown here is derived from an EMBL/GenBank/DDBJ whole genome shotgun (WGS) entry which is preliminary data.</text>
</comment>
<keyword evidence="1" id="KW-0808">Transferase</keyword>
<evidence type="ECO:0000313" key="7">
    <source>
        <dbReference type="EMBL" id="MDC8014844.1"/>
    </source>
</evidence>
<dbReference type="AlphaFoldDB" id="A0A9X3YM21"/>
<dbReference type="SMART" id="SM00028">
    <property type="entry name" value="TPR"/>
    <property type="match status" value="3"/>
</dbReference>
<dbReference type="SMART" id="SM00220">
    <property type="entry name" value="S_TKc"/>
    <property type="match status" value="1"/>
</dbReference>
<protein>
    <submittedName>
        <fullName evidence="7">Protein kinase</fullName>
    </submittedName>
</protein>
<evidence type="ECO:0000259" key="6">
    <source>
        <dbReference type="PROSITE" id="PS50011"/>
    </source>
</evidence>
<dbReference type="PROSITE" id="PS50011">
    <property type="entry name" value="PROTEIN_KINASE_DOM"/>
    <property type="match status" value="1"/>
</dbReference>
<dbReference type="InterPro" id="IPR017441">
    <property type="entry name" value="Protein_kinase_ATP_BS"/>
</dbReference>
<dbReference type="InterPro" id="IPR011990">
    <property type="entry name" value="TPR-like_helical_dom_sf"/>
</dbReference>
<evidence type="ECO:0000313" key="8">
    <source>
        <dbReference type="Proteomes" id="UP001139971"/>
    </source>
</evidence>
<dbReference type="SUPFAM" id="SSF56112">
    <property type="entry name" value="Protein kinase-like (PK-like)"/>
    <property type="match status" value="1"/>
</dbReference>
<dbReference type="PROSITE" id="PS00107">
    <property type="entry name" value="PROTEIN_KINASE_ATP"/>
    <property type="match status" value="1"/>
</dbReference>
<reference evidence="7" key="1">
    <citation type="submission" date="2023-02" db="EMBL/GenBank/DDBJ databases">
        <title>Tahibacter soli sp. nov. isolated from soil.</title>
        <authorList>
            <person name="Baek J.H."/>
            <person name="Lee J.K."/>
            <person name="Choi D.G."/>
            <person name="Jeon C.O."/>
        </authorList>
    </citation>
    <scope>NUCLEOTIDE SEQUENCE</scope>
    <source>
        <strain evidence="7">BL</strain>
    </source>
</reference>
<dbReference type="Pfam" id="PF13424">
    <property type="entry name" value="TPR_12"/>
    <property type="match status" value="1"/>
</dbReference>
<dbReference type="Proteomes" id="UP001139971">
    <property type="component" value="Unassembled WGS sequence"/>
</dbReference>
<sequence>MTSPPMDALRWQRLRAWLDRGLDLDASEHAAFVAGLPAGDADLRDELHRLLAEHARTDARAWEDPVALAATRLLGATPAARDDDRERVGGQIGPYRLLELIGTGGMGAVYRAERKIQRFTHRVALKVMRLGMTSPAMRERFERERQILAGLVHPNIGTLFEGGETPEGQPYYTMEYVEGMAITEFCRERDLPPERRVGLLIDVATALSHAHQNLVVHRDIKPSNILVTADGRVKLLDFGIAKLVGIEEADTHAGFGPMTPEYAAPEQFHNAPVTVATDVYQFGVLCFRVLTGSLPYRASVSDGLAWAQAVSTEEPQLLARALDATHAWKAAPNLSRLRRRLSGDLDAIVRKALAKAPAERYRSIDAMGADLDAFLRGAPVSARAPSAAYLLRRFVRRHRYAVAAGALAALLLVGATAFSLRAARTAQLHAHRADVANRFLLTALDITDVFSGANRGDYTLSEVIERAVAQARSALRDEPEVRADVLSQLSLALQHRGKVDAALSAAAEAYALRFDAAGSEPLDLAIVSQQLASLEIEMGRLDDAARHLDDAVRELERAGRQERRMIQAHTSHGKLASLRGDAEASLRRYRLVLDLRRALPGDNDADIAMDYGNLGTGLYNLSRFAESRDAFEQALSVARTHLGPQHARTAFLECGLAAALTQLAEFDAASALLDHADAILQPDGASATPSAVNTEHVRAAIDFYRGDYASALRHSDAALARMRGASPVSGAGMLIMRGRIELALGDTDAARRSLGESETLFLADGRGDHAQRWYAHGLLGATAGDARLDEALRKLLEPGRHAGFELADLSARAGTAARQRGDGAEALQAHRRAANLQRQTGWLGALGQAHAQAELALDALAPGADTAARAEAPALRARSIATLERVAPRDAMLAALKAAAP</sequence>
<dbReference type="GO" id="GO:0004674">
    <property type="term" value="F:protein serine/threonine kinase activity"/>
    <property type="evidence" value="ECO:0007669"/>
    <property type="project" value="TreeGrafter"/>
</dbReference>
<dbReference type="InterPro" id="IPR011009">
    <property type="entry name" value="Kinase-like_dom_sf"/>
</dbReference>
<dbReference type="CDD" id="cd14014">
    <property type="entry name" value="STKc_PknB_like"/>
    <property type="match status" value="1"/>
</dbReference>
<evidence type="ECO:0000256" key="2">
    <source>
        <dbReference type="ARBA" id="ARBA00022741"/>
    </source>
</evidence>
<evidence type="ECO:0000256" key="5">
    <source>
        <dbReference type="PROSITE-ProRule" id="PRU10141"/>
    </source>
</evidence>
<dbReference type="InterPro" id="IPR008271">
    <property type="entry name" value="Ser/Thr_kinase_AS"/>
</dbReference>
<evidence type="ECO:0000256" key="4">
    <source>
        <dbReference type="ARBA" id="ARBA00022840"/>
    </source>
</evidence>
<dbReference type="Pfam" id="PF00069">
    <property type="entry name" value="Pkinase"/>
    <property type="match status" value="1"/>
</dbReference>
<dbReference type="InterPro" id="IPR019734">
    <property type="entry name" value="TPR_rpt"/>
</dbReference>
<dbReference type="Gene3D" id="1.10.510.10">
    <property type="entry name" value="Transferase(Phosphotransferase) domain 1"/>
    <property type="match status" value="1"/>
</dbReference>
<dbReference type="PROSITE" id="PS00108">
    <property type="entry name" value="PROTEIN_KINASE_ST"/>
    <property type="match status" value="1"/>
</dbReference>
<proteinExistence type="predicted"/>
<dbReference type="SUPFAM" id="SSF48452">
    <property type="entry name" value="TPR-like"/>
    <property type="match status" value="2"/>
</dbReference>
<dbReference type="EMBL" id="JAOVZO020000019">
    <property type="protein sequence ID" value="MDC8014844.1"/>
    <property type="molecule type" value="Genomic_DNA"/>
</dbReference>
<dbReference type="PANTHER" id="PTHR43289">
    <property type="entry name" value="MITOGEN-ACTIVATED PROTEIN KINASE KINASE KINASE 20-RELATED"/>
    <property type="match status" value="1"/>
</dbReference>
<dbReference type="InterPro" id="IPR000719">
    <property type="entry name" value="Prot_kinase_dom"/>
</dbReference>
<evidence type="ECO:0000256" key="1">
    <source>
        <dbReference type="ARBA" id="ARBA00022679"/>
    </source>
</evidence>
<keyword evidence="3 7" id="KW-0418">Kinase</keyword>
<accession>A0A9X3YM21</accession>
<keyword evidence="4 5" id="KW-0067">ATP-binding</keyword>
<feature type="binding site" evidence="5">
    <location>
        <position position="126"/>
    </location>
    <ligand>
        <name>ATP</name>
        <dbReference type="ChEBI" id="CHEBI:30616"/>
    </ligand>
</feature>
<dbReference type="Gene3D" id="1.25.40.10">
    <property type="entry name" value="Tetratricopeptide repeat domain"/>
    <property type="match status" value="2"/>
</dbReference>
<dbReference type="Gene3D" id="3.30.200.20">
    <property type="entry name" value="Phosphorylase Kinase, domain 1"/>
    <property type="match status" value="1"/>
</dbReference>